<gene>
    <name evidence="3" type="ORF">MANES_14G144700</name>
</gene>
<feature type="region of interest" description="Disordered" evidence="2">
    <location>
        <begin position="43"/>
        <end position="75"/>
    </location>
</feature>
<proteinExistence type="predicted"/>
<evidence type="ECO:0000256" key="2">
    <source>
        <dbReference type="SAM" id="MobiDB-lite"/>
    </source>
</evidence>
<evidence type="ECO:0000313" key="3">
    <source>
        <dbReference type="EMBL" id="OAY31840.1"/>
    </source>
</evidence>
<dbReference type="PANTHER" id="PTHR33449">
    <property type="entry name" value="NUCLEOID-ASSOCIATED PROTEIN YBAB"/>
    <property type="match status" value="1"/>
</dbReference>
<dbReference type="PANTHER" id="PTHR33449:SF1">
    <property type="entry name" value="NUCLEOID-ASSOCIATED PROTEIN YBAB"/>
    <property type="match status" value="1"/>
</dbReference>
<organism evidence="3">
    <name type="scientific">Manihot esculenta</name>
    <name type="common">Cassava</name>
    <name type="synonym">Jatropha manihot</name>
    <dbReference type="NCBI Taxonomy" id="3983"/>
    <lineage>
        <taxon>Eukaryota</taxon>
        <taxon>Viridiplantae</taxon>
        <taxon>Streptophyta</taxon>
        <taxon>Embryophyta</taxon>
        <taxon>Tracheophyta</taxon>
        <taxon>Spermatophyta</taxon>
        <taxon>Magnoliopsida</taxon>
        <taxon>eudicotyledons</taxon>
        <taxon>Gunneridae</taxon>
        <taxon>Pentapetalae</taxon>
        <taxon>rosids</taxon>
        <taxon>fabids</taxon>
        <taxon>Malpighiales</taxon>
        <taxon>Euphorbiaceae</taxon>
        <taxon>Crotonoideae</taxon>
        <taxon>Manihoteae</taxon>
        <taxon>Manihot</taxon>
    </lineage>
</organism>
<keyword evidence="1" id="KW-0238">DNA-binding</keyword>
<dbReference type="AlphaFoldDB" id="A0A2C9ULR0"/>
<name>A0A2C9ULR0_MANES</name>
<dbReference type="InterPro" id="IPR004401">
    <property type="entry name" value="YbaB/EbfC"/>
</dbReference>
<accession>A0A2C9ULR0</accession>
<dbReference type="InterPro" id="IPR036894">
    <property type="entry name" value="YbaB-like_sf"/>
</dbReference>
<dbReference type="GO" id="GO:0003677">
    <property type="term" value="F:DNA binding"/>
    <property type="evidence" value="ECO:0007669"/>
    <property type="project" value="UniProtKB-KW"/>
</dbReference>
<sequence length="169" mass="18831">MQTRRNRTLLFIHSRLYFLAKYQKMASTSAVAVRVSNINGLSDRKNPSLTSFPPGNLSLNTNPAGKHHKSFSGNWKSRHSSRSLCVHGLFGGKDKNEESDGAPSKAGILGNMQNLYETVKKAQMVVQVEAVKVQKELAAAEFDGYCEGELIKVCYFLHVCLWERGGEHM</sequence>
<feature type="compositionally biased region" description="Basic residues" evidence="2">
    <location>
        <begin position="65"/>
        <end position="75"/>
    </location>
</feature>
<evidence type="ECO:0000256" key="1">
    <source>
        <dbReference type="ARBA" id="ARBA00023125"/>
    </source>
</evidence>
<dbReference type="Gene3D" id="3.30.1310.10">
    <property type="entry name" value="Nucleoid-associated protein YbaB-like domain"/>
    <property type="match status" value="1"/>
</dbReference>
<protein>
    <submittedName>
        <fullName evidence="3">Uncharacterized protein</fullName>
    </submittedName>
</protein>
<reference evidence="3" key="1">
    <citation type="submission" date="2016-02" db="EMBL/GenBank/DDBJ databases">
        <title>WGS assembly of Manihot esculenta.</title>
        <authorList>
            <person name="Bredeson J.V."/>
            <person name="Prochnik S.E."/>
            <person name="Lyons J.B."/>
            <person name="Schmutz J."/>
            <person name="Grimwood J."/>
            <person name="Vrebalov J."/>
            <person name="Bart R.S."/>
            <person name="Amuge T."/>
            <person name="Ferguson M.E."/>
            <person name="Green R."/>
            <person name="Putnam N."/>
            <person name="Stites J."/>
            <person name="Rounsley S."/>
            <person name="Rokhsar D.S."/>
        </authorList>
    </citation>
    <scope>NUCLEOTIDE SEQUENCE [LARGE SCALE GENOMIC DNA]</scope>
    <source>
        <tissue evidence="3">Leaf</tissue>
    </source>
</reference>
<dbReference type="EMBL" id="CM004400">
    <property type="protein sequence ID" value="OAY31840.1"/>
    <property type="molecule type" value="Genomic_DNA"/>
</dbReference>
<feature type="compositionally biased region" description="Polar residues" evidence="2">
    <location>
        <begin position="47"/>
        <end position="63"/>
    </location>
</feature>
<dbReference type="STRING" id="3983.A0A2C9ULR0"/>